<comment type="caution">
    <text evidence="1">The sequence shown here is derived from an EMBL/GenBank/DDBJ whole genome shotgun (WGS) entry which is preliminary data.</text>
</comment>
<dbReference type="OrthoDB" id="543798at2759"/>
<dbReference type="EMBL" id="MCFL01000037">
    <property type="protein sequence ID" value="ORZ33304.1"/>
    <property type="molecule type" value="Genomic_DNA"/>
</dbReference>
<organism evidence="1 2">
    <name type="scientific">Catenaria anguillulae PL171</name>
    <dbReference type="NCBI Taxonomy" id="765915"/>
    <lineage>
        <taxon>Eukaryota</taxon>
        <taxon>Fungi</taxon>
        <taxon>Fungi incertae sedis</taxon>
        <taxon>Blastocladiomycota</taxon>
        <taxon>Blastocladiomycetes</taxon>
        <taxon>Blastocladiales</taxon>
        <taxon>Catenariaceae</taxon>
        <taxon>Catenaria</taxon>
    </lineage>
</organism>
<keyword evidence="2" id="KW-1185">Reference proteome</keyword>
<dbReference type="PANTHER" id="PTHR46586:SF3">
    <property type="entry name" value="ANKYRIN REPEAT-CONTAINING PROTEIN"/>
    <property type="match status" value="1"/>
</dbReference>
<evidence type="ECO:0008006" key="3">
    <source>
        <dbReference type="Google" id="ProtNLM"/>
    </source>
</evidence>
<proteinExistence type="predicted"/>
<dbReference type="Gene3D" id="1.25.40.20">
    <property type="entry name" value="Ankyrin repeat-containing domain"/>
    <property type="match status" value="1"/>
</dbReference>
<dbReference type="STRING" id="765915.A0A1Y2HH32"/>
<evidence type="ECO:0000313" key="2">
    <source>
        <dbReference type="Proteomes" id="UP000193411"/>
    </source>
</evidence>
<name>A0A1Y2HH32_9FUNG</name>
<dbReference type="AlphaFoldDB" id="A0A1Y2HH32"/>
<dbReference type="InterPro" id="IPR052050">
    <property type="entry name" value="SecEffector_AnkRepeat"/>
</dbReference>
<dbReference type="SUPFAM" id="SSF48403">
    <property type="entry name" value="Ankyrin repeat"/>
    <property type="match status" value="1"/>
</dbReference>
<accession>A0A1Y2HH32</accession>
<sequence>MNAASMNPQLCALATTASPPPLPLTVELAEPIIAICVHLIAASSPWQPSAIAQPLNVLSRTHAPLVTKAALMLMPQVDMNSATRLGDIALLEFMLQWSKQPAGRPLNYDPQNVLTFALKCGSTDVLEWWLNRPTVLFVDWDWRDCFLMEAFCERKDHMWLDWWKARGYPYLELEEGDDPSTFALVAVHASHEGRADLLDWLLENVRAVRIESASAKAVLAAARRGHVHVMDWWVTRLKAGVMGAKMDWIELFSTAFYHAQAAVLDWCKTQPNAMEALQHGIEQSVLEGEASASHCSEFRSMCYNAVCNGPSGDWLHAFGLLRFAQSNSVFSRKACEKGQLELVKELHSRGYLLGSRNQLVQSSLGSGKLELLKWIHANVDPSIPDMQGWYFGYDPYDISQGCGKVGVDILDWLLANGFQFPAPGDNKRAKVFGSAAYYGRLDVLEWMFTNGFATDMTMEDWSGSFGSASEAGNVHVLDWLAERIPKIVSGTATTPSIRIVFWRVFSEGRVGVIEWWMQKAGWLKDVYDLHHGQPYLYACEQSRGETSDSMLASLKAWYDAGQPVDLVKCIHNASVHGRIDVLDWLLRSSRASEQDFAKAWSSNEFPDEATQENMYAHYWYDIDHHGKSLLWWYANLPQVCTCLPVNRGPFVNPIRAHLFQHLLKNPSLELLDPGNVIDELVACVPILDYWRRHCKAEELEKLKKESLPRCLEVASRRGKCDVLEWFKVASSITLECPADIVEGRTEISKRVKAWWAKSGLVDEQLLAKMKTRTDYL</sequence>
<evidence type="ECO:0000313" key="1">
    <source>
        <dbReference type="EMBL" id="ORZ33304.1"/>
    </source>
</evidence>
<dbReference type="Proteomes" id="UP000193411">
    <property type="component" value="Unassembled WGS sequence"/>
</dbReference>
<gene>
    <name evidence="1" type="ORF">BCR44DRAFT_1438708</name>
</gene>
<dbReference type="PANTHER" id="PTHR46586">
    <property type="entry name" value="ANKYRIN REPEAT-CONTAINING PROTEIN"/>
    <property type="match status" value="1"/>
</dbReference>
<reference evidence="1 2" key="1">
    <citation type="submission" date="2016-07" db="EMBL/GenBank/DDBJ databases">
        <title>Pervasive Adenine N6-methylation of Active Genes in Fungi.</title>
        <authorList>
            <consortium name="DOE Joint Genome Institute"/>
            <person name="Mondo S.J."/>
            <person name="Dannebaum R.O."/>
            <person name="Kuo R.C."/>
            <person name="Labutti K."/>
            <person name="Haridas S."/>
            <person name="Kuo A."/>
            <person name="Salamov A."/>
            <person name="Ahrendt S.R."/>
            <person name="Lipzen A."/>
            <person name="Sullivan W."/>
            <person name="Andreopoulos W.B."/>
            <person name="Clum A."/>
            <person name="Lindquist E."/>
            <person name="Daum C."/>
            <person name="Ramamoorthy G.K."/>
            <person name="Gryganskyi A."/>
            <person name="Culley D."/>
            <person name="Magnuson J.K."/>
            <person name="James T.Y."/>
            <person name="O'Malley M.A."/>
            <person name="Stajich J.E."/>
            <person name="Spatafora J.W."/>
            <person name="Visel A."/>
            <person name="Grigoriev I.V."/>
        </authorList>
    </citation>
    <scope>NUCLEOTIDE SEQUENCE [LARGE SCALE GENOMIC DNA]</scope>
    <source>
        <strain evidence="1 2">PL171</strain>
    </source>
</reference>
<dbReference type="InterPro" id="IPR036770">
    <property type="entry name" value="Ankyrin_rpt-contain_sf"/>
</dbReference>
<protein>
    <recommendedName>
        <fullName evidence="3">Ankyrin repeat-containing domain protein</fullName>
    </recommendedName>
</protein>